<sequence>MRILRHPYELPASLLGGSLALGNFDGVHRGHQRVIGSARAIAAQQGLPLGVMTFAPHPRRFFQPDLPPFTLTSFRLKAHLISEEGADFLYVQAFDEALSKGSAEWFVTEVLVKGLHVAHVVVGQDYAFGHRRQGTVSLLQKMALDLGFGVTAVAPVKDEGGAIYSSTRVRACLQEGDVTTAAQILGHPWEVEGRVEHGDKRGRTIGFPTANLKLGDYQRPRAGVYAVTAGLDDGAQTRFRPGVANFGRRPTFDNGDALLEVHLFDVSPDLYGRHLRVRFHDFLRPEQTFPGLEALKAQIGQDAAQARALFGLPPAAP</sequence>
<accession>Q2RQ35</accession>
<dbReference type="GO" id="GO:0009398">
    <property type="term" value="P:FMN biosynthetic process"/>
    <property type="evidence" value="ECO:0007669"/>
    <property type="project" value="UniProtKB-UniRule"/>
</dbReference>
<comment type="similarity">
    <text evidence="15">Belongs to the ribF family.</text>
</comment>
<keyword evidence="6 15" id="KW-0808">Transferase</keyword>
<proteinExistence type="inferred from homology"/>
<evidence type="ECO:0000256" key="14">
    <source>
        <dbReference type="ARBA" id="ARBA00049494"/>
    </source>
</evidence>
<dbReference type="NCBIfam" id="NF004159">
    <property type="entry name" value="PRK05627.1-2"/>
    <property type="match status" value="1"/>
</dbReference>
<dbReference type="Gene3D" id="2.40.30.30">
    <property type="entry name" value="Riboflavin kinase-like"/>
    <property type="match status" value="1"/>
</dbReference>
<comment type="catalytic activity">
    <reaction evidence="14 15">
        <text>FMN + ATP + H(+) = FAD + diphosphate</text>
        <dbReference type="Rhea" id="RHEA:17237"/>
        <dbReference type="ChEBI" id="CHEBI:15378"/>
        <dbReference type="ChEBI" id="CHEBI:30616"/>
        <dbReference type="ChEBI" id="CHEBI:33019"/>
        <dbReference type="ChEBI" id="CHEBI:57692"/>
        <dbReference type="ChEBI" id="CHEBI:58210"/>
        <dbReference type="EC" id="2.7.7.2"/>
    </reaction>
</comment>
<keyword evidence="8 15" id="KW-0547">Nucleotide-binding</keyword>
<dbReference type="InterPro" id="IPR014729">
    <property type="entry name" value="Rossmann-like_a/b/a_fold"/>
</dbReference>
<dbReference type="GO" id="GO:0003919">
    <property type="term" value="F:FMN adenylyltransferase activity"/>
    <property type="evidence" value="ECO:0007669"/>
    <property type="project" value="UniProtKB-UniRule"/>
</dbReference>
<evidence type="ECO:0000256" key="11">
    <source>
        <dbReference type="ARBA" id="ARBA00022840"/>
    </source>
</evidence>
<evidence type="ECO:0000256" key="1">
    <source>
        <dbReference type="ARBA" id="ARBA00002121"/>
    </source>
</evidence>
<dbReference type="InterPro" id="IPR015865">
    <property type="entry name" value="Riboflavin_kinase_bac/euk"/>
</dbReference>
<evidence type="ECO:0000256" key="6">
    <source>
        <dbReference type="ARBA" id="ARBA00022679"/>
    </source>
</evidence>
<dbReference type="KEGG" id="rru:Rru_A2965"/>
<keyword evidence="5 15" id="KW-0288">FMN</keyword>
<evidence type="ECO:0000256" key="12">
    <source>
        <dbReference type="ARBA" id="ARBA00023268"/>
    </source>
</evidence>
<dbReference type="PIRSF" id="PIRSF004491">
    <property type="entry name" value="FAD_Synth"/>
    <property type="match status" value="1"/>
</dbReference>
<dbReference type="AlphaFoldDB" id="Q2RQ35"/>
<feature type="domain" description="Riboflavin kinase" evidence="16">
    <location>
        <begin position="184"/>
        <end position="311"/>
    </location>
</feature>
<dbReference type="Pfam" id="PF01687">
    <property type="entry name" value="Flavokinase"/>
    <property type="match status" value="1"/>
</dbReference>
<dbReference type="PANTHER" id="PTHR22749">
    <property type="entry name" value="RIBOFLAVIN KINASE/FMN ADENYLYLTRANSFERASE"/>
    <property type="match status" value="1"/>
</dbReference>
<organism evidence="17 18">
    <name type="scientific">Rhodospirillum rubrum (strain ATCC 11170 / ATH 1.1.1 / DSM 467 / LMG 4362 / NCIMB 8255 / S1)</name>
    <dbReference type="NCBI Taxonomy" id="269796"/>
    <lineage>
        <taxon>Bacteria</taxon>
        <taxon>Pseudomonadati</taxon>
        <taxon>Pseudomonadota</taxon>
        <taxon>Alphaproteobacteria</taxon>
        <taxon>Rhodospirillales</taxon>
        <taxon>Rhodospirillaceae</taxon>
        <taxon>Rhodospirillum</taxon>
    </lineage>
</organism>
<dbReference type="Gene3D" id="3.40.50.620">
    <property type="entry name" value="HUPs"/>
    <property type="match status" value="1"/>
</dbReference>
<dbReference type="RefSeq" id="WP_011390713.1">
    <property type="nucleotide sequence ID" value="NC_007643.1"/>
</dbReference>
<dbReference type="STRING" id="269796.Rru_A2965"/>
<dbReference type="GO" id="GO:0008531">
    <property type="term" value="F:riboflavin kinase activity"/>
    <property type="evidence" value="ECO:0007669"/>
    <property type="project" value="UniProtKB-UniRule"/>
</dbReference>
<protein>
    <recommendedName>
        <fullName evidence="15">Riboflavin biosynthesis protein</fullName>
    </recommendedName>
    <domain>
        <recommendedName>
            <fullName evidence="15">Riboflavin kinase</fullName>
            <ecNumber evidence="15">2.7.1.26</ecNumber>
        </recommendedName>
        <alternativeName>
            <fullName evidence="15">Flavokinase</fullName>
        </alternativeName>
    </domain>
    <domain>
        <recommendedName>
            <fullName evidence="15">FMN adenylyltransferase</fullName>
            <ecNumber evidence="15">2.7.7.2</ecNumber>
        </recommendedName>
        <alternativeName>
            <fullName evidence="15">FAD pyrophosphorylase</fullName>
        </alternativeName>
        <alternativeName>
            <fullName evidence="15">FAD synthase</fullName>
        </alternativeName>
    </domain>
</protein>
<evidence type="ECO:0000313" key="17">
    <source>
        <dbReference type="EMBL" id="ABC23760.1"/>
    </source>
</evidence>
<evidence type="ECO:0000256" key="13">
    <source>
        <dbReference type="ARBA" id="ARBA00047880"/>
    </source>
</evidence>
<dbReference type="GO" id="GO:0005524">
    <property type="term" value="F:ATP binding"/>
    <property type="evidence" value="ECO:0007669"/>
    <property type="project" value="UniProtKB-UniRule"/>
</dbReference>
<keyword evidence="12" id="KW-0511">Multifunctional enzyme</keyword>
<keyword evidence="9 15" id="KW-0418">Kinase</keyword>
<dbReference type="UniPathway" id="UPA00277">
    <property type="reaction ID" value="UER00407"/>
</dbReference>
<dbReference type="PhylomeDB" id="Q2RQ35"/>
<dbReference type="SUPFAM" id="SSF82114">
    <property type="entry name" value="Riboflavin kinase-like"/>
    <property type="match status" value="1"/>
</dbReference>
<dbReference type="CDD" id="cd02064">
    <property type="entry name" value="FAD_synthetase_N"/>
    <property type="match status" value="1"/>
</dbReference>
<evidence type="ECO:0000256" key="5">
    <source>
        <dbReference type="ARBA" id="ARBA00022643"/>
    </source>
</evidence>
<name>Q2RQ35_RHORT</name>
<dbReference type="Proteomes" id="UP000001929">
    <property type="component" value="Chromosome"/>
</dbReference>
<dbReference type="SMART" id="SM00904">
    <property type="entry name" value="Flavokinase"/>
    <property type="match status" value="1"/>
</dbReference>
<comment type="function">
    <text evidence="1">Catalyzes the phosphorylation of riboflavin to FMN followed by the adenylation of FMN to FAD.</text>
</comment>
<dbReference type="NCBIfam" id="TIGR00083">
    <property type="entry name" value="ribF"/>
    <property type="match status" value="1"/>
</dbReference>
<dbReference type="PATRIC" id="fig|269796.9.peg.3074"/>
<evidence type="ECO:0000256" key="15">
    <source>
        <dbReference type="PIRNR" id="PIRNR004491"/>
    </source>
</evidence>
<dbReference type="GO" id="GO:0009231">
    <property type="term" value="P:riboflavin biosynthetic process"/>
    <property type="evidence" value="ECO:0007669"/>
    <property type="project" value="InterPro"/>
</dbReference>
<dbReference type="HOGENOM" id="CLU_048437_0_1_5"/>
<dbReference type="Pfam" id="PF06574">
    <property type="entry name" value="FAD_syn"/>
    <property type="match status" value="1"/>
</dbReference>
<dbReference type="InterPro" id="IPR015864">
    <property type="entry name" value="FAD_synthase"/>
</dbReference>
<evidence type="ECO:0000256" key="4">
    <source>
        <dbReference type="ARBA" id="ARBA00022630"/>
    </source>
</evidence>
<dbReference type="NCBIfam" id="NF004160">
    <property type="entry name" value="PRK05627.1-3"/>
    <property type="match status" value="1"/>
</dbReference>
<comment type="pathway">
    <text evidence="2 15">Cofactor biosynthesis; FAD biosynthesis; FAD from FMN: step 1/1.</text>
</comment>
<evidence type="ECO:0000256" key="9">
    <source>
        <dbReference type="ARBA" id="ARBA00022777"/>
    </source>
</evidence>
<evidence type="ECO:0000256" key="7">
    <source>
        <dbReference type="ARBA" id="ARBA00022695"/>
    </source>
</evidence>
<evidence type="ECO:0000256" key="10">
    <source>
        <dbReference type="ARBA" id="ARBA00022827"/>
    </source>
</evidence>
<dbReference type="FunFam" id="3.40.50.620:FF:000021">
    <property type="entry name" value="Riboflavin biosynthesis protein"/>
    <property type="match status" value="1"/>
</dbReference>
<dbReference type="EC" id="2.7.1.26" evidence="15"/>
<gene>
    <name evidence="17" type="ordered locus">Rru_A2965</name>
</gene>
<keyword evidence="4 15" id="KW-0285">Flavoprotein</keyword>
<dbReference type="SUPFAM" id="SSF52374">
    <property type="entry name" value="Nucleotidylyl transferase"/>
    <property type="match status" value="1"/>
</dbReference>
<dbReference type="InterPro" id="IPR023465">
    <property type="entry name" value="Riboflavin_kinase_dom_sf"/>
</dbReference>
<dbReference type="InterPro" id="IPR023468">
    <property type="entry name" value="Riboflavin_kinase"/>
</dbReference>
<comment type="catalytic activity">
    <reaction evidence="13 15">
        <text>riboflavin + ATP = FMN + ADP + H(+)</text>
        <dbReference type="Rhea" id="RHEA:14357"/>
        <dbReference type="ChEBI" id="CHEBI:15378"/>
        <dbReference type="ChEBI" id="CHEBI:30616"/>
        <dbReference type="ChEBI" id="CHEBI:57986"/>
        <dbReference type="ChEBI" id="CHEBI:58210"/>
        <dbReference type="ChEBI" id="CHEBI:456216"/>
        <dbReference type="EC" id="2.7.1.26"/>
    </reaction>
</comment>
<evidence type="ECO:0000256" key="8">
    <source>
        <dbReference type="ARBA" id="ARBA00022741"/>
    </source>
</evidence>
<reference evidence="17 18" key="1">
    <citation type="journal article" date="2011" name="Stand. Genomic Sci.">
        <title>Complete genome sequence of Rhodospirillum rubrum type strain (S1).</title>
        <authorList>
            <person name="Munk A.C."/>
            <person name="Copeland A."/>
            <person name="Lucas S."/>
            <person name="Lapidus A."/>
            <person name="Del Rio T.G."/>
            <person name="Barry K."/>
            <person name="Detter J.C."/>
            <person name="Hammon N."/>
            <person name="Israni S."/>
            <person name="Pitluck S."/>
            <person name="Brettin T."/>
            <person name="Bruce D."/>
            <person name="Han C."/>
            <person name="Tapia R."/>
            <person name="Gilna P."/>
            <person name="Schmutz J."/>
            <person name="Larimer F."/>
            <person name="Land M."/>
            <person name="Kyrpides N.C."/>
            <person name="Mavromatis K."/>
            <person name="Richardson P."/>
            <person name="Rohde M."/>
            <person name="Goker M."/>
            <person name="Klenk H.P."/>
            <person name="Zhang Y."/>
            <person name="Roberts G.P."/>
            <person name="Reslewic S."/>
            <person name="Schwartz D.C."/>
        </authorList>
    </citation>
    <scope>NUCLEOTIDE SEQUENCE [LARGE SCALE GENOMIC DNA]</scope>
    <source>
        <strain evidence="18">ATCC 11170 / ATH 1.1.1 / DSM 467 / LMG 4362 / NCIMB 8255 / S1</strain>
    </source>
</reference>
<evidence type="ECO:0000256" key="2">
    <source>
        <dbReference type="ARBA" id="ARBA00004726"/>
    </source>
</evidence>
<dbReference type="PANTHER" id="PTHR22749:SF6">
    <property type="entry name" value="RIBOFLAVIN KINASE"/>
    <property type="match status" value="1"/>
</dbReference>
<dbReference type="EnsemblBacteria" id="ABC23760">
    <property type="protein sequence ID" value="ABC23760"/>
    <property type="gene ID" value="Rru_A2965"/>
</dbReference>
<dbReference type="EMBL" id="CP000230">
    <property type="protein sequence ID" value="ABC23760.1"/>
    <property type="molecule type" value="Genomic_DNA"/>
</dbReference>
<evidence type="ECO:0000259" key="16">
    <source>
        <dbReference type="SMART" id="SM00904"/>
    </source>
</evidence>
<keyword evidence="10 15" id="KW-0274">FAD</keyword>
<dbReference type="GO" id="GO:0006747">
    <property type="term" value="P:FAD biosynthetic process"/>
    <property type="evidence" value="ECO:0007669"/>
    <property type="project" value="UniProtKB-UniRule"/>
</dbReference>
<keyword evidence="11 15" id="KW-0067">ATP-binding</keyword>
<dbReference type="UniPathway" id="UPA00276">
    <property type="reaction ID" value="UER00406"/>
</dbReference>
<dbReference type="EC" id="2.7.7.2" evidence="15"/>
<evidence type="ECO:0000313" key="18">
    <source>
        <dbReference type="Proteomes" id="UP000001929"/>
    </source>
</evidence>
<dbReference type="InterPro" id="IPR002606">
    <property type="entry name" value="Riboflavin_kinase_bac"/>
</dbReference>
<dbReference type="eggNOG" id="COG0196">
    <property type="taxonomic scope" value="Bacteria"/>
</dbReference>
<comment type="pathway">
    <text evidence="3 15">Cofactor biosynthesis; FMN biosynthesis; FMN from riboflavin (ATP route): step 1/1.</text>
</comment>
<keyword evidence="7 15" id="KW-0548">Nucleotidyltransferase</keyword>
<evidence type="ECO:0000256" key="3">
    <source>
        <dbReference type="ARBA" id="ARBA00005201"/>
    </source>
</evidence>
<keyword evidence="18" id="KW-1185">Reference proteome</keyword>